<dbReference type="GO" id="GO:0045892">
    <property type="term" value="P:negative regulation of DNA-templated transcription"/>
    <property type="evidence" value="ECO:0007669"/>
    <property type="project" value="TreeGrafter"/>
</dbReference>
<dbReference type="Proteomes" id="UP000053660">
    <property type="component" value="Unassembled WGS sequence"/>
</dbReference>
<organism evidence="3 4">
    <name type="scientific">Oesophagostomum dentatum</name>
    <name type="common">Nodular worm</name>
    <dbReference type="NCBI Taxonomy" id="61180"/>
    <lineage>
        <taxon>Eukaryota</taxon>
        <taxon>Metazoa</taxon>
        <taxon>Ecdysozoa</taxon>
        <taxon>Nematoda</taxon>
        <taxon>Chromadorea</taxon>
        <taxon>Rhabditida</taxon>
        <taxon>Rhabditina</taxon>
        <taxon>Rhabditomorpha</taxon>
        <taxon>Strongyloidea</taxon>
        <taxon>Strongylidae</taxon>
        <taxon>Oesophagostomum</taxon>
    </lineage>
</organism>
<dbReference type="PANTHER" id="PTHR12247:SF131">
    <property type="entry name" value="LD05287P"/>
    <property type="match status" value="1"/>
</dbReference>
<dbReference type="PROSITE" id="PS51079">
    <property type="entry name" value="MBT"/>
    <property type="match status" value="2"/>
</dbReference>
<gene>
    <name evidence="3" type="ORF">OESDEN_02512</name>
</gene>
<keyword evidence="4" id="KW-1185">Reference proteome</keyword>
<dbReference type="SUPFAM" id="SSF63748">
    <property type="entry name" value="Tudor/PWWP/MBT"/>
    <property type="match status" value="3"/>
</dbReference>
<sequence length="345" mass="39709">MIPLKDVSTLRQQFEEERKRIITGTVFKVNDRVELLDYNNSTRVRPARVKKTVGRRICVQVREDDFDGQMDDDDRQCDDDSEFWVDQSSFYLFHVGWACYNNYGLGSTKKYRRHAQQIADALAKGESPPYDSCDVTPEKINSWNVNKDASCEWKKGMRFELMDPLAQRFNELRVASVLEVLKAGYLRVGMDGPDAESECIPLHCTSSFMFPVGYAQKYSIKLKGPNGKKVFSWDSYLQQVGAVAAPESLFRPVPDEKFMDHFQIGAKLEACDMCENQFVYPATVVAHKGRLLQIHFDGWGDKYDELFDVQSCDLFPLGWCEMHGYKLEPPKAEEEQPAKKNKKEE</sequence>
<feature type="repeat" description="MBT" evidence="2">
    <location>
        <begin position="231"/>
        <end position="330"/>
    </location>
</feature>
<evidence type="ECO:0000313" key="4">
    <source>
        <dbReference type="Proteomes" id="UP000053660"/>
    </source>
</evidence>
<dbReference type="SMART" id="SM00561">
    <property type="entry name" value="MBT"/>
    <property type="match status" value="3"/>
</dbReference>
<evidence type="ECO:0000256" key="1">
    <source>
        <dbReference type="ARBA" id="ARBA00022737"/>
    </source>
</evidence>
<evidence type="ECO:0000313" key="3">
    <source>
        <dbReference type="EMBL" id="KHJ97508.1"/>
    </source>
</evidence>
<dbReference type="Pfam" id="PF02820">
    <property type="entry name" value="MBT"/>
    <property type="match status" value="3"/>
</dbReference>
<feature type="repeat" description="MBT" evidence="2">
    <location>
        <begin position="1"/>
        <end position="108"/>
    </location>
</feature>
<dbReference type="GO" id="GO:0005634">
    <property type="term" value="C:nucleus"/>
    <property type="evidence" value="ECO:0007669"/>
    <property type="project" value="InterPro"/>
</dbReference>
<keyword evidence="1" id="KW-0677">Repeat</keyword>
<reference evidence="3 4" key="1">
    <citation type="submission" date="2014-03" db="EMBL/GenBank/DDBJ databases">
        <title>Draft genome of the hookworm Oesophagostomum dentatum.</title>
        <authorList>
            <person name="Mitreva M."/>
        </authorList>
    </citation>
    <scope>NUCLEOTIDE SEQUENCE [LARGE SCALE GENOMIC DNA]</scope>
    <source>
        <strain evidence="3 4">OD-Hann</strain>
    </source>
</reference>
<dbReference type="InterPro" id="IPR050548">
    <property type="entry name" value="PcG_chromatin_remod_factors"/>
</dbReference>
<proteinExistence type="predicted"/>
<protein>
    <submittedName>
        <fullName evidence="3">Mbt repeat protein</fullName>
    </submittedName>
</protein>
<name>A0A0B1TIX7_OESDE</name>
<dbReference type="PANTHER" id="PTHR12247">
    <property type="entry name" value="POLYCOMB GROUP PROTEIN"/>
    <property type="match status" value="1"/>
</dbReference>
<dbReference type="AlphaFoldDB" id="A0A0B1TIX7"/>
<accession>A0A0B1TIX7</accession>
<dbReference type="GO" id="GO:0003682">
    <property type="term" value="F:chromatin binding"/>
    <property type="evidence" value="ECO:0007669"/>
    <property type="project" value="TreeGrafter"/>
</dbReference>
<evidence type="ECO:0000256" key="2">
    <source>
        <dbReference type="PROSITE-ProRule" id="PRU00459"/>
    </source>
</evidence>
<dbReference type="GO" id="GO:0042393">
    <property type="term" value="F:histone binding"/>
    <property type="evidence" value="ECO:0007669"/>
    <property type="project" value="TreeGrafter"/>
</dbReference>
<dbReference type="EMBL" id="KN549443">
    <property type="protein sequence ID" value="KHJ97508.1"/>
    <property type="molecule type" value="Genomic_DNA"/>
</dbReference>
<dbReference type="InterPro" id="IPR004092">
    <property type="entry name" value="Mbt"/>
</dbReference>
<dbReference type="Gene3D" id="2.30.30.140">
    <property type="match status" value="3"/>
</dbReference>
<dbReference type="OrthoDB" id="8188861at2759"/>